<keyword evidence="2" id="KW-0732">Signal</keyword>
<sequence length="300" mass="34249">MLLLLFVMIITTFCFQDTTLLSTHKNLEDKQNSIGESLPRPITRVPAVTALWERFRFWREGKPKINFKGKFNLCLSRPWRKYFEFVSKGLSNGYQILESLGRSARERLSRDGLSRSRKNNITTNKQSSTSPYALCVRISAPSPVPSVVISPVTNHFPKSLPKFLLGAPAWLQRKLRQKFPMKAQPGTPCKSFSSHSGSSSKSSRSSPTSISRSSSDDSSSKATEDINRCLYEQTQKELIDIFSRTTPPNKFDFMKLMMDANKAKYQIEHDERNSKEESAQFLKKFCFEKNPEGDEDCKFS</sequence>
<feature type="region of interest" description="Disordered" evidence="1">
    <location>
        <begin position="108"/>
        <end position="127"/>
    </location>
</feature>
<feature type="region of interest" description="Disordered" evidence="1">
    <location>
        <begin position="181"/>
        <end position="223"/>
    </location>
</feature>
<evidence type="ECO:0000256" key="1">
    <source>
        <dbReference type="SAM" id="MobiDB-lite"/>
    </source>
</evidence>
<accession>A0A9P0CBV4</accession>
<evidence type="ECO:0000313" key="4">
    <source>
        <dbReference type="Proteomes" id="UP001152759"/>
    </source>
</evidence>
<keyword evidence="4" id="KW-1185">Reference proteome</keyword>
<organism evidence="3 4">
    <name type="scientific">Bemisia tabaci</name>
    <name type="common">Sweetpotato whitefly</name>
    <name type="synonym">Aleurodes tabaci</name>
    <dbReference type="NCBI Taxonomy" id="7038"/>
    <lineage>
        <taxon>Eukaryota</taxon>
        <taxon>Metazoa</taxon>
        <taxon>Ecdysozoa</taxon>
        <taxon>Arthropoda</taxon>
        <taxon>Hexapoda</taxon>
        <taxon>Insecta</taxon>
        <taxon>Pterygota</taxon>
        <taxon>Neoptera</taxon>
        <taxon>Paraneoptera</taxon>
        <taxon>Hemiptera</taxon>
        <taxon>Sternorrhyncha</taxon>
        <taxon>Aleyrodoidea</taxon>
        <taxon>Aleyrodidae</taxon>
        <taxon>Aleyrodinae</taxon>
        <taxon>Bemisia</taxon>
    </lineage>
</organism>
<name>A0A9P0CBV4_BEMTA</name>
<feature type="chain" id="PRO_5040442169" evidence="2">
    <location>
        <begin position="17"/>
        <end position="300"/>
    </location>
</feature>
<gene>
    <name evidence="3" type="ORF">BEMITA_LOCUS11552</name>
</gene>
<evidence type="ECO:0000313" key="3">
    <source>
        <dbReference type="EMBL" id="CAH0775321.1"/>
    </source>
</evidence>
<feature type="signal peptide" evidence="2">
    <location>
        <begin position="1"/>
        <end position="16"/>
    </location>
</feature>
<dbReference type="Proteomes" id="UP001152759">
    <property type="component" value="Chromosome 7"/>
</dbReference>
<feature type="compositionally biased region" description="Low complexity" evidence="1">
    <location>
        <begin position="191"/>
        <end position="213"/>
    </location>
</feature>
<dbReference type="EMBL" id="OU963868">
    <property type="protein sequence ID" value="CAH0775321.1"/>
    <property type="molecule type" value="Genomic_DNA"/>
</dbReference>
<proteinExistence type="predicted"/>
<protein>
    <submittedName>
        <fullName evidence="3">Uncharacterized protein</fullName>
    </submittedName>
</protein>
<reference evidence="3" key="1">
    <citation type="submission" date="2021-12" db="EMBL/GenBank/DDBJ databases">
        <authorList>
            <person name="King R."/>
        </authorList>
    </citation>
    <scope>NUCLEOTIDE SEQUENCE</scope>
</reference>
<feature type="compositionally biased region" description="Basic and acidic residues" evidence="1">
    <location>
        <begin position="214"/>
        <end position="223"/>
    </location>
</feature>
<evidence type="ECO:0000256" key="2">
    <source>
        <dbReference type="SAM" id="SignalP"/>
    </source>
</evidence>
<dbReference type="AlphaFoldDB" id="A0A9P0CBV4"/>